<name>A0A5B6VJG3_9ROSI</name>
<comment type="caution">
    <text evidence="1">The sequence shown here is derived from an EMBL/GenBank/DDBJ whole genome shotgun (WGS) entry which is preliminary data.</text>
</comment>
<keyword evidence="1" id="KW-0695">RNA-directed DNA polymerase</keyword>
<dbReference type="PANTHER" id="PTHR46890">
    <property type="entry name" value="NON-LTR RETROLELEMENT REVERSE TRANSCRIPTASE-LIKE PROTEIN-RELATED"/>
    <property type="match status" value="1"/>
</dbReference>
<sequence length="306" mass="35018">MYSFEKRGEVPRDQRRMEAFRDTLEECQLMDIGYSGAWFTGNVQHLAYSTSDHCPILINTDSEVNLSGSRRFHFESWWILEESFEGVIKEFWDSSSVLLVEKLENLQTRLKKWACVTKSKKGGLKKKLTEELEILLRDERDDETMARIIDTTIQLNMEIDKDKIRANTINKLVLDDGKEITNGTEITEVVAEYFEDLFVSKGIGNPHKVLEGIGTNISHEINEGLLSPFREEEVWTALKGMGPTKALGSDGFPTLFFQKFWHIVVNVTEIVLIPKIPNPTSLVNFRPISLCTVLYKIVAKTIANRL</sequence>
<dbReference type="EMBL" id="SMMG02000006">
    <property type="protein sequence ID" value="KAA3469419.1"/>
    <property type="molecule type" value="Genomic_DNA"/>
</dbReference>
<evidence type="ECO:0000313" key="1">
    <source>
        <dbReference type="EMBL" id="KAA3469419.1"/>
    </source>
</evidence>
<reference evidence="2" key="1">
    <citation type="journal article" date="2019" name="Plant Biotechnol. J.">
        <title>Genome sequencing of the Australian wild diploid species Gossypium australe highlights disease resistance and delayed gland morphogenesis.</title>
        <authorList>
            <person name="Cai Y."/>
            <person name="Cai X."/>
            <person name="Wang Q."/>
            <person name="Wang P."/>
            <person name="Zhang Y."/>
            <person name="Cai C."/>
            <person name="Xu Y."/>
            <person name="Wang K."/>
            <person name="Zhou Z."/>
            <person name="Wang C."/>
            <person name="Geng S."/>
            <person name="Li B."/>
            <person name="Dong Q."/>
            <person name="Hou Y."/>
            <person name="Wang H."/>
            <person name="Ai P."/>
            <person name="Liu Z."/>
            <person name="Yi F."/>
            <person name="Sun M."/>
            <person name="An G."/>
            <person name="Cheng J."/>
            <person name="Zhang Y."/>
            <person name="Shi Q."/>
            <person name="Xie Y."/>
            <person name="Shi X."/>
            <person name="Chang Y."/>
            <person name="Huang F."/>
            <person name="Chen Y."/>
            <person name="Hong S."/>
            <person name="Mi L."/>
            <person name="Sun Q."/>
            <person name="Zhang L."/>
            <person name="Zhou B."/>
            <person name="Peng R."/>
            <person name="Zhang X."/>
            <person name="Liu F."/>
        </authorList>
    </citation>
    <scope>NUCLEOTIDE SEQUENCE [LARGE SCALE GENOMIC DNA]</scope>
    <source>
        <strain evidence="2">cv. PA1801</strain>
    </source>
</reference>
<dbReference type="Proteomes" id="UP000325315">
    <property type="component" value="Unassembled WGS sequence"/>
</dbReference>
<evidence type="ECO:0000313" key="2">
    <source>
        <dbReference type="Proteomes" id="UP000325315"/>
    </source>
</evidence>
<keyword evidence="1" id="KW-0808">Transferase</keyword>
<dbReference type="AlphaFoldDB" id="A0A5B6VJG3"/>
<dbReference type="InterPro" id="IPR052343">
    <property type="entry name" value="Retrotransposon-Effector_Assoc"/>
</dbReference>
<protein>
    <submittedName>
        <fullName evidence="1">Reverse transcriptase</fullName>
    </submittedName>
</protein>
<keyword evidence="1" id="KW-0548">Nucleotidyltransferase</keyword>
<gene>
    <name evidence="1" type="ORF">EPI10_015210</name>
</gene>
<dbReference type="PANTHER" id="PTHR46890:SF48">
    <property type="entry name" value="RNA-DIRECTED DNA POLYMERASE"/>
    <property type="match status" value="1"/>
</dbReference>
<keyword evidence="2" id="KW-1185">Reference proteome</keyword>
<accession>A0A5B6VJG3</accession>
<dbReference type="OrthoDB" id="1936608at2759"/>
<organism evidence="1 2">
    <name type="scientific">Gossypium australe</name>
    <dbReference type="NCBI Taxonomy" id="47621"/>
    <lineage>
        <taxon>Eukaryota</taxon>
        <taxon>Viridiplantae</taxon>
        <taxon>Streptophyta</taxon>
        <taxon>Embryophyta</taxon>
        <taxon>Tracheophyta</taxon>
        <taxon>Spermatophyta</taxon>
        <taxon>Magnoliopsida</taxon>
        <taxon>eudicotyledons</taxon>
        <taxon>Gunneridae</taxon>
        <taxon>Pentapetalae</taxon>
        <taxon>rosids</taxon>
        <taxon>malvids</taxon>
        <taxon>Malvales</taxon>
        <taxon>Malvaceae</taxon>
        <taxon>Malvoideae</taxon>
        <taxon>Gossypium</taxon>
    </lineage>
</organism>
<dbReference type="GO" id="GO:0003964">
    <property type="term" value="F:RNA-directed DNA polymerase activity"/>
    <property type="evidence" value="ECO:0007669"/>
    <property type="project" value="UniProtKB-KW"/>
</dbReference>
<proteinExistence type="predicted"/>